<dbReference type="EMBL" id="NKXS01001883">
    <property type="protein sequence ID" value="PIN16372.1"/>
    <property type="molecule type" value="Genomic_DNA"/>
</dbReference>
<keyword evidence="1" id="KW-0472">Membrane</keyword>
<feature type="transmembrane region" description="Helical" evidence="1">
    <location>
        <begin position="20"/>
        <end position="42"/>
    </location>
</feature>
<feature type="transmembrane region" description="Helical" evidence="1">
    <location>
        <begin position="148"/>
        <end position="177"/>
    </location>
</feature>
<name>A0A2G9HFS2_9LAMI</name>
<feature type="transmembrane region" description="Helical" evidence="1">
    <location>
        <begin position="111"/>
        <end position="136"/>
    </location>
</feature>
<dbReference type="Proteomes" id="UP000231279">
    <property type="component" value="Unassembled WGS sequence"/>
</dbReference>
<protein>
    <submittedName>
        <fullName evidence="2">Uncharacterized protein</fullName>
    </submittedName>
</protein>
<evidence type="ECO:0000256" key="1">
    <source>
        <dbReference type="SAM" id="Phobius"/>
    </source>
</evidence>
<sequence length="181" mass="19324">MDKRTTTTGKLKTKIHVTALDGIGNVNSLFTAAIFIGFSLTVPEAETAGTQPECRASVETERRLIVFEVVSFSFFLFSSLVAQSLKLGINLINCSDPDPHKADIDRRALRYGLVGSAVGSIVGCVFLTLSIVYFIQVKLGVISCGGKTVWSIVALGLGVGLGLLVYVSTTAYALIFIKEDA</sequence>
<organism evidence="2 3">
    <name type="scientific">Handroanthus impetiginosus</name>
    <dbReference type="NCBI Taxonomy" id="429701"/>
    <lineage>
        <taxon>Eukaryota</taxon>
        <taxon>Viridiplantae</taxon>
        <taxon>Streptophyta</taxon>
        <taxon>Embryophyta</taxon>
        <taxon>Tracheophyta</taxon>
        <taxon>Spermatophyta</taxon>
        <taxon>Magnoliopsida</taxon>
        <taxon>eudicotyledons</taxon>
        <taxon>Gunneridae</taxon>
        <taxon>Pentapetalae</taxon>
        <taxon>asterids</taxon>
        <taxon>lamiids</taxon>
        <taxon>Lamiales</taxon>
        <taxon>Bignoniaceae</taxon>
        <taxon>Crescentiina</taxon>
        <taxon>Tabebuia alliance</taxon>
        <taxon>Handroanthus</taxon>
    </lineage>
</organism>
<reference evidence="3" key="1">
    <citation type="journal article" date="2018" name="Gigascience">
        <title>Genome assembly of the Pink Ipe (Handroanthus impetiginosus, Bignoniaceae), a highly valued, ecologically keystone Neotropical timber forest tree.</title>
        <authorList>
            <person name="Silva-Junior O.B."/>
            <person name="Grattapaglia D."/>
            <person name="Novaes E."/>
            <person name="Collevatti R.G."/>
        </authorList>
    </citation>
    <scope>NUCLEOTIDE SEQUENCE [LARGE SCALE GENOMIC DNA]</scope>
    <source>
        <strain evidence="3">cv. UFG-1</strain>
    </source>
</reference>
<keyword evidence="1" id="KW-0812">Transmembrane</keyword>
<evidence type="ECO:0000313" key="2">
    <source>
        <dbReference type="EMBL" id="PIN16372.1"/>
    </source>
</evidence>
<dbReference type="PANTHER" id="PTHR33430">
    <property type="entry name" value="MATERNAL EFFECT EMBRYO ARREST PROTEIN"/>
    <property type="match status" value="1"/>
</dbReference>
<evidence type="ECO:0000313" key="3">
    <source>
        <dbReference type="Proteomes" id="UP000231279"/>
    </source>
</evidence>
<dbReference type="OrthoDB" id="666653at2759"/>
<accession>A0A2G9HFS2</accession>
<comment type="caution">
    <text evidence="2">The sequence shown here is derived from an EMBL/GenBank/DDBJ whole genome shotgun (WGS) entry which is preliminary data.</text>
</comment>
<keyword evidence="3" id="KW-1185">Reference proteome</keyword>
<dbReference type="AlphaFoldDB" id="A0A2G9HFS2"/>
<proteinExistence type="predicted"/>
<keyword evidence="1" id="KW-1133">Transmembrane helix</keyword>
<gene>
    <name evidence="2" type="ORF">CDL12_10985</name>
</gene>
<dbReference type="PANTHER" id="PTHR33430:SF6">
    <property type="entry name" value="MATERNAL EFFECT EMBRYO ARREST PROTEIN"/>
    <property type="match status" value="1"/>
</dbReference>
<dbReference type="STRING" id="429701.A0A2G9HFS2"/>
<feature type="transmembrane region" description="Helical" evidence="1">
    <location>
        <begin position="62"/>
        <end position="82"/>
    </location>
</feature>